<evidence type="ECO:0000256" key="7">
    <source>
        <dbReference type="SAM" id="Phobius"/>
    </source>
</evidence>
<evidence type="ECO:0000256" key="3">
    <source>
        <dbReference type="ARBA" id="ARBA00022989"/>
    </source>
</evidence>
<dbReference type="EMBL" id="ML986485">
    <property type="protein sequence ID" value="KAF2280313.1"/>
    <property type="molecule type" value="Genomic_DNA"/>
</dbReference>
<dbReference type="PANTHER" id="PTHR33048:SF124">
    <property type="entry name" value="INTEGRAL MEMBRANE PROTEIN"/>
    <property type="match status" value="1"/>
</dbReference>
<sequence length="412" mass="45778">MAAVHARLAVVLAFTLTSLSTVVVALRYVNCNHVHAKPRRRGSPFSSFYCRYGLLRKLSPSDWVMLFALLSTWGTTVTNYYQIHFMDYSKVNSEQSYMVVVVGNLLSFWVYRLFYILNLCLIKISILLFYKYITSVRKSFHLLVKILLIVVISCSIGMFIASILVCNPPSDAWSYDVFMMPFYGRWPTQCYNPLYIWFSTASFHLLTDLVVWFLPIPFFLNLQSMPLKRRLGLAGIFSIGIVAIAASAVRLWVLKQWALDGFEKQGERAADLLIWGQVEQHAGIIAASIPFLRPLVKKVVGLPKHVVVARRKGREGQSPSPAAKLMAQNHAAGGGGFGFGGHEGGGGAAFVGTPERDSTPVPHRTPIIPSPSATYASEAREREGETFKMPVTPLSPVFPVDGKGPEVRDGEV</sequence>
<evidence type="ECO:0000259" key="8">
    <source>
        <dbReference type="Pfam" id="PF20684"/>
    </source>
</evidence>
<proteinExistence type="inferred from homology"/>
<protein>
    <recommendedName>
        <fullName evidence="8">Rhodopsin domain-containing protein</fullName>
    </recommendedName>
</protein>
<feature type="transmembrane region" description="Helical" evidence="7">
    <location>
        <begin position="109"/>
        <end position="130"/>
    </location>
</feature>
<dbReference type="PANTHER" id="PTHR33048">
    <property type="entry name" value="PTH11-LIKE INTEGRAL MEMBRANE PROTEIN (AFU_ORTHOLOGUE AFUA_5G11245)"/>
    <property type="match status" value="1"/>
</dbReference>
<keyword evidence="2 7" id="KW-0812">Transmembrane</keyword>
<keyword evidence="3 7" id="KW-1133">Transmembrane helix</keyword>
<reference evidence="9" key="1">
    <citation type="journal article" date="2020" name="Stud. Mycol.">
        <title>101 Dothideomycetes genomes: a test case for predicting lifestyles and emergence of pathogens.</title>
        <authorList>
            <person name="Haridas S."/>
            <person name="Albert R."/>
            <person name="Binder M."/>
            <person name="Bloem J."/>
            <person name="Labutti K."/>
            <person name="Salamov A."/>
            <person name="Andreopoulos B."/>
            <person name="Baker S."/>
            <person name="Barry K."/>
            <person name="Bills G."/>
            <person name="Bluhm B."/>
            <person name="Cannon C."/>
            <person name="Castanera R."/>
            <person name="Culley D."/>
            <person name="Daum C."/>
            <person name="Ezra D."/>
            <person name="Gonzalez J."/>
            <person name="Henrissat B."/>
            <person name="Kuo A."/>
            <person name="Liang C."/>
            <person name="Lipzen A."/>
            <person name="Lutzoni F."/>
            <person name="Magnuson J."/>
            <person name="Mondo S."/>
            <person name="Nolan M."/>
            <person name="Ohm R."/>
            <person name="Pangilinan J."/>
            <person name="Park H.-J."/>
            <person name="Ramirez L."/>
            <person name="Alfaro M."/>
            <person name="Sun H."/>
            <person name="Tritt A."/>
            <person name="Yoshinaga Y."/>
            <person name="Zwiers L.-H."/>
            <person name="Turgeon B."/>
            <person name="Goodwin S."/>
            <person name="Spatafora J."/>
            <person name="Crous P."/>
            <person name="Grigoriev I."/>
        </authorList>
    </citation>
    <scope>NUCLEOTIDE SEQUENCE</scope>
    <source>
        <strain evidence="9">CBS 379.55</strain>
    </source>
</reference>
<evidence type="ECO:0000313" key="9">
    <source>
        <dbReference type="EMBL" id="KAF2280313.1"/>
    </source>
</evidence>
<dbReference type="OrthoDB" id="3934549at2759"/>
<comment type="subcellular location">
    <subcellularLocation>
        <location evidence="1">Membrane</location>
        <topology evidence="1">Multi-pass membrane protein</topology>
    </subcellularLocation>
</comment>
<feature type="compositionally biased region" description="Basic and acidic residues" evidence="6">
    <location>
        <begin position="403"/>
        <end position="412"/>
    </location>
</feature>
<feature type="transmembrane region" description="Helical" evidence="7">
    <location>
        <begin position="63"/>
        <end position="83"/>
    </location>
</feature>
<evidence type="ECO:0000256" key="1">
    <source>
        <dbReference type="ARBA" id="ARBA00004141"/>
    </source>
</evidence>
<dbReference type="AlphaFoldDB" id="A0A6A6JW40"/>
<feature type="transmembrane region" description="Helical" evidence="7">
    <location>
        <begin position="6"/>
        <end position="29"/>
    </location>
</feature>
<organism evidence="9 10">
    <name type="scientific">Westerdykella ornata</name>
    <dbReference type="NCBI Taxonomy" id="318751"/>
    <lineage>
        <taxon>Eukaryota</taxon>
        <taxon>Fungi</taxon>
        <taxon>Dikarya</taxon>
        <taxon>Ascomycota</taxon>
        <taxon>Pezizomycotina</taxon>
        <taxon>Dothideomycetes</taxon>
        <taxon>Pleosporomycetidae</taxon>
        <taxon>Pleosporales</taxon>
        <taxon>Sporormiaceae</taxon>
        <taxon>Westerdykella</taxon>
    </lineage>
</organism>
<evidence type="ECO:0000256" key="2">
    <source>
        <dbReference type="ARBA" id="ARBA00022692"/>
    </source>
</evidence>
<evidence type="ECO:0000256" key="6">
    <source>
        <dbReference type="SAM" id="MobiDB-lite"/>
    </source>
</evidence>
<comment type="similarity">
    <text evidence="5">Belongs to the SAT4 family.</text>
</comment>
<feature type="domain" description="Rhodopsin" evidence="8">
    <location>
        <begin position="48"/>
        <end position="298"/>
    </location>
</feature>
<dbReference type="InterPro" id="IPR049326">
    <property type="entry name" value="Rhodopsin_dom_fungi"/>
</dbReference>
<dbReference type="GO" id="GO:0016020">
    <property type="term" value="C:membrane"/>
    <property type="evidence" value="ECO:0007669"/>
    <property type="project" value="UniProtKB-SubCell"/>
</dbReference>
<name>A0A6A6JW40_WESOR</name>
<dbReference type="InterPro" id="IPR052337">
    <property type="entry name" value="SAT4-like"/>
</dbReference>
<feature type="transmembrane region" description="Helical" evidence="7">
    <location>
        <begin position="231"/>
        <end position="253"/>
    </location>
</feature>
<evidence type="ECO:0000256" key="5">
    <source>
        <dbReference type="ARBA" id="ARBA00038359"/>
    </source>
</evidence>
<feature type="transmembrane region" description="Helical" evidence="7">
    <location>
        <begin position="194"/>
        <end position="219"/>
    </location>
</feature>
<evidence type="ECO:0000256" key="4">
    <source>
        <dbReference type="ARBA" id="ARBA00023136"/>
    </source>
</evidence>
<dbReference type="GeneID" id="54546188"/>
<accession>A0A6A6JW40</accession>
<gene>
    <name evidence="9" type="ORF">EI97DRAFT_118539</name>
</gene>
<dbReference type="Proteomes" id="UP000800097">
    <property type="component" value="Unassembled WGS sequence"/>
</dbReference>
<keyword evidence="10" id="KW-1185">Reference proteome</keyword>
<evidence type="ECO:0000313" key="10">
    <source>
        <dbReference type="Proteomes" id="UP000800097"/>
    </source>
</evidence>
<feature type="transmembrane region" description="Helical" evidence="7">
    <location>
        <begin position="142"/>
        <end position="165"/>
    </location>
</feature>
<dbReference type="RefSeq" id="XP_033657851.1">
    <property type="nucleotide sequence ID" value="XM_033793013.1"/>
</dbReference>
<dbReference type="Pfam" id="PF20684">
    <property type="entry name" value="Fung_rhodopsin"/>
    <property type="match status" value="1"/>
</dbReference>
<feature type="region of interest" description="Disordered" evidence="6">
    <location>
        <begin position="356"/>
        <end position="412"/>
    </location>
</feature>
<keyword evidence="4 7" id="KW-0472">Membrane</keyword>